<dbReference type="PANTHER" id="PTHR22761">
    <property type="entry name" value="CHARGED MULTIVESICULAR BODY PROTEIN"/>
    <property type="match status" value="1"/>
</dbReference>
<keyword evidence="2" id="KW-0175">Coiled coil</keyword>
<gene>
    <name evidence="4" type="ORF">FEHR0123_LOCUS8579</name>
</gene>
<protein>
    <submittedName>
        <fullName evidence="4">Uncharacterized protein</fullName>
    </submittedName>
</protein>
<reference evidence="4" key="1">
    <citation type="submission" date="2021-01" db="EMBL/GenBank/DDBJ databases">
        <authorList>
            <person name="Corre E."/>
            <person name="Pelletier E."/>
            <person name="Niang G."/>
            <person name="Scheremetjew M."/>
            <person name="Finn R."/>
            <person name="Kale V."/>
            <person name="Holt S."/>
            <person name="Cochrane G."/>
            <person name="Meng A."/>
            <person name="Brown T."/>
            <person name="Cohen L."/>
        </authorList>
    </citation>
    <scope>NUCLEOTIDE SEQUENCE</scope>
    <source>
        <strain evidence="4">Fehren 1</strain>
    </source>
</reference>
<dbReference type="InterPro" id="IPR005024">
    <property type="entry name" value="Snf7_fam"/>
</dbReference>
<dbReference type="Gene3D" id="6.10.250.1710">
    <property type="match status" value="1"/>
</dbReference>
<evidence type="ECO:0000256" key="3">
    <source>
        <dbReference type="SAM" id="MobiDB-lite"/>
    </source>
</evidence>
<evidence type="ECO:0000256" key="1">
    <source>
        <dbReference type="ARBA" id="ARBA00006190"/>
    </source>
</evidence>
<accession>A0A7S3MPB3</accession>
<dbReference type="AlphaFoldDB" id="A0A7S3MPB3"/>
<organism evidence="4">
    <name type="scientific">Favella ehrenbergii</name>
    <dbReference type="NCBI Taxonomy" id="182087"/>
    <lineage>
        <taxon>Eukaryota</taxon>
        <taxon>Sar</taxon>
        <taxon>Alveolata</taxon>
        <taxon>Ciliophora</taxon>
        <taxon>Intramacronucleata</taxon>
        <taxon>Spirotrichea</taxon>
        <taxon>Choreotrichia</taxon>
        <taxon>Tintinnida</taxon>
        <taxon>Xystonellidae</taxon>
        <taxon>Favella</taxon>
    </lineage>
</organism>
<dbReference type="PANTHER" id="PTHR22761:SF12">
    <property type="entry name" value="CHARGED MULTIVESICULAR BODY PROTEIN 5"/>
    <property type="match status" value="1"/>
</dbReference>
<evidence type="ECO:0000313" key="4">
    <source>
        <dbReference type="EMBL" id="CAE0313655.1"/>
    </source>
</evidence>
<dbReference type="Pfam" id="PF03357">
    <property type="entry name" value="Snf7"/>
    <property type="match status" value="1"/>
</dbReference>
<feature type="region of interest" description="Disordered" evidence="3">
    <location>
        <begin position="102"/>
        <end position="133"/>
    </location>
</feature>
<dbReference type="EMBL" id="HBIE01028584">
    <property type="protein sequence ID" value="CAE0313655.1"/>
    <property type="molecule type" value="Transcribed_RNA"/>
</dbReference>
<name>A0A7S3MPB3_9SPIT</name>
<sequence>MNQQFNVDSVAFATESMQDTMNTVSALKEANTQQKAMMKEFNMDQMEDLFDDMADMMADMEEINECMGRAYNVEFDENELMGELDELDEELAAEQLDAGLGVPSYVPNSQKAGPQAAAEGQSEADALNNMMQI</sequence>
<dbReference type="GO" id="GO:0006900">
    <property type="term" value="P:vesicle budding from membrane"/>
    <property type="evidence" value="ECO:0007669"/>
    <property type="project" value="TreeGrafter"/>
</dbReference>
<evidence type="ECO:0000256" key="2">
    <source>
        <dbReference type="ARBA" id="ARBA00023054"/>
    </source>
</evidence>
<dbReference type="GO" id="GO:0005771">
    <property type="term" value="C:multivesicular body"/>
    <property type="evidence" value="ECO:0007669"/>
    <property type="project" value="TreeGrafter"/>
</dbReference>
<comment type="similarity">
    <text evidence="1">Belongs to the SNF7 family.</text>
</comment>
<proteinExistence type="inferred from homology"/>
<dbReference type="GO" id="GO:0032511">
    <property type="term" value="P:late endosome to vacuole transport via multivesicular body sorting pathway"/>
    <property type="evidence" value="ECO:0007669"/>
    <property type="project" value="TreeGrafter"/>
</dbReference>